<keyword evidence="1" id="KW-0732">Signal</keyword>
<proteinExistence type="predicted"/>
<dbReference type="Proteomes" id="UP000598996">
    <property type="component" value="Unassembled WGS sequence"/>
</dbReference>
<feature type="signal peptide" evidence="1">
    <location>
        <begin position="1"/>
        <end position="20"/>
    </location>
</feature>
<protein>
    <submittedName>
        <fullName evidence="2">Uncharacterized protein</fullName>
    </submittedName>
</protein>
<organism evidence="2 3">
    <name type="scientific">Paractinoplanes lichenicola</name>
    <dbReference type="NCBI Taxonomy" id="2802976"/>
    <lineage>
        <taxon>Bacteria</taxon>
        <taxon>Bacillati</taxon>
        <taxon>Actinomycetota</taxon>
        <taxon>Actinomycetes</taxon>
        <taxon>Micromonosporales</taxon>
        <taxon>Micromonosporaceae</taxon>
        <taxon>Paractinoplanes</taxon>
    </lineage>
</organism>
<feature type="chain" id="PRO_5045401941" evidence="1">
    <location>
        <begin position="21"/>
        <end position="68"/>
    </location>
</feature>
<accession>A0ABS1VZQ6</accession>
<evidence type="ECO:0000313" key="3">
    <source>
        <dbReference type="Proteomes" id="UP000598996"/>
    </source>
</evidence>
<evidence type="ECO:0000313" key="2">
    <source>
        <dbReference type="EMBL" id="MBL7259954.1"/>
    </source>
</evidence>
<gene>
    <name evidence="2" type="ORF">JKJ07_37095</name>
</gene>
<comment type="caution">
    <text evidence="2">The sequence shown here is derived from an EMBL/GenBank/DDBJ whole genome shotgun (WGS) entry which is preliminary data.</text>
</comment>
<reference evidence="2 3" key="1">
    <citation type="submission" date="2021-01" db="EMBL/GenBank/DDBJ databases">
        <title>Actinoplanes sp. nov. LDG1-01 isolated from lichen.</title>
        <authorList>
            <person name="Saeng-In P."/>
            <person name="Phongsopitanun W."/>
            <person name="Kanchanasin P."/>
            <person name="Yuki M."/>
            <person name="Kudo T."/>
            <person name="Ohkuma M."/>
            <person name="Tanasupawat S."/>
        </authorList>
    </citation>
    <scope>NUCLEOTIDE SEQUENCE [LARGE SCALE GENOMIC DNA]</scope>
    <source>
        <strain evidence="2 3">LDG1-01</strain>
    </source>
</reference>
<sequence>MRRTSRVVALIGAGLVAATAAPFGFDETGRVNDTNSQGFATIQNRQWGQDSWAAIDLNTSTARLDEHF</sequence>
<keyword evidence="3" id="KW-1185">Reference proteome</keyword>
<name>A0ABS1VZQ6_9ACTN</name>
<dbReference type="EMBL" id="JAENHO010000012">
    <property type="protein sequence ID" value="MBL7259954.1"/>
    <property type="molecule type" value="Genomic_DNA"/>
</dbReference>
<evidence type="ECO:0000256" key="1">
    <source>
        <dbReference type="SAM" id="SignalP"/>
    </source>
</evidence>
<dbReference type="RefSeq" id="WP_202996640.1">
    <property type="nucleotide sequence ID" value="NZ_JAENHO010000012.1"/>
</dbReference>